<proteinExistence type="predicted"/>
<dbReference type="EMBL" id="LR725900">
    <property type="protein sequence ID" value="VWO96768.1"/>
    <property type="molecule type" value="Genomic_DNA"/>
</dbReference>
<dbReference type="SMART" id="SM00717">
    <property type="entry name" value="SANT"/>
    <property type="match status" value="1"/>
</dbReference>
<feature type="region of interest" description="Disordered" evidence="1">
    <location>
        <begin position="371"/>
        <end position="436"/>
    </location>
</feature>
<dbReference type="SUPFAM" id="SSF46689">
    <property type="entry name" value="Homeodomain-like"/>
    <property type="match status" value="1"/>
</dbReference>
<dbReference type="Pfam" id="PF15963">
    <property type="entry name" value="Myb_DNA-bind_7"/>
    <property type="match status" value="1"/>
</dbReference>
<evidence type="ECO:0000313" key="4">
    <source>
        <dbReference type="EMBL" id="VWO96768.1"/>
    </source>
</evidence>
<feature type="compositionally biased region" description="Pro residues" evidence="1">
    <location>
        <begin position="52"/>
        <end position="66"/>
    </location>
</feature>
<dbReference type="InterPro" id="IPR009057">
    <property type="entry name" value="Homeodomain-like_sf"/>
</dbReference>
<dbReference type="PROSITE" id="PS51293">
    <property type="entry name" value="SANT"/>
    <property type="match status" value="1"/>
</dbReference>
<dbReference type="CDD" id="cd00167">
    <property type="entry name" value="SANT"/>
    <property type="match status" value="1"/>
</dbReference>
<dbReference type="PROSITE" id="PS50090">
    <property type="entry name" value="MYB_LIKE"/>
    <property type="match status" value="1"/>
</dbReference>
<feature type="domain" description="SANT" evidence="3">
    <location>
        <begin position="502"/>
        <end position="553"/>
    </location>
</feature>
<dbReference type="Gene3D" id="1.10.10.60">
    <property type="entry name" value="Homeodomain-like"/>
    <property type="match status" value="1"/>
</dbReference>
<dbReference type="GO" id="GO:0001156">
    <property type="term" value="F:TFIIIC-class transcription factor complex binding"/>
    <property type="evidence" value="ECO:0007669"/>
    <property type="project" value="TreeGrafter"/>
</dbReference>
<gene>
    <name evidence="4" type="primary">I1RRN6</name>
</gene>
<sequence length="642" mass="69755">MSQRVQKGSTVFRPVARPRARPAAESRQSSVLPEATPGPSRSQDNVVQQVAPMPPPPVVYPRPPVEPNHSHPATPALQDGISHPRETLTPQPFSTSAHTSSVTVASSAVRNSSRMPPTVGSTQHPSGHSALPDPLPMTHAPPAHPPRSTVSSAPQTVPPLHRLLEHNSSLFDDYRAMPPPLPNHLAAVHFPVDGTQIDPQLMGIVGLGPPGVPYASHTLDNRPMSPENAPVTKNPRSRRSRRRRSEVDASGAEAASLGEGGSAGPSKRRRSRKKDAEGNADVTEPRTKNRKLSSSESRSDRPRTRQPSLPPFDPEADPGEELDPTVVTMAALCDDTGKGRVSTRAAQIVSNHAAWRTSNREKRTRMKAIMEAKKYGRNPDEEEESAARAVPDSQTGESTDPVDPGSTSRSGTPAVNEDATRRVDGGTDGESGTAVDGFDYTENLAVSRYNVQVRIGANGETIIDEDSLFVNRDEEHQTEDYAHVEESDFTKFVNSSTYSKKARGSRWSAEETELFFDALSQFGENYELISYVLPGRDRKACKNKFKSEDKKNPARITFCLANRKPYDIATLARMTGKDFSGPTPEIRAPTPVRSTELPVNGPTTASPRSTRKKSRTPSVHDPHVEIVGGIDEFDKDDAGIDT</sequence>
<feature type="compositionally biased region" description="Acidic residues" evidence="1">
    <location>
        <begin position="631"/>
        <end position="642"/>
    </location>
</feature>
<name>A0A5K1JX65_9APHY</name>
<organism evidence="4">
    <name type="scientific">Ganoderma boninense</name>
    <dbReference type="NCBI Taxonomy" id="34458"/>
    <lineage>
        <taxon>Eukaryota</taxon>
        <taxon>Fungi</taxon>
        <taxon>Dikarya</taxon>
        <taxon>Basidiomycota</taxon>
        <taxon>Agaricomycotina</taxon>
        <taxon>Agaricomycetes</taxon>
        <taxon>Polyporales</taxon>
        <taxon>Polyporaceae</taxon>
        <taxon>Ganoderma</taxon>
    </lineage>
</organism>
<dbReference type="InterPro" id="IPR039467">
    <property type="entry name" value="TFIIIB_B''_Myb"/>
</dbReference>
<feature type="region of interest" description="Disordered" evidence="1">
    <location>
        <begin position="577"/>
        <end position="642"/>
    </location>
</feature>
<feature type="region of interest" description="Disordered" evidence="1">
    <location>
        <begin position="1"/>
        <end position="155"/>
    </location>
</feature>
<feature type="region of interest" description="Disordered" evidence="1">
    <location>
        <begin position="215"/>
        <end position="321"/>
    </location>
</feature>
<dbReference type="GO" id="GO:0000126">
    <property type="term" value="C:transcription factor TFIIIB complex"/>
    <property type="evidence" value="ECO:0007669"/>
    <property type="project" value="TreeGrafter"/>
</dbReference>
<feature type="domain" description="Myb-like" evidence="2">
    <location>
        <begin position="499"/>
        <end position="547"/>
    </location>
</feature>
<dbReference type="PANTHER" id="PTHR22929:SF0">
    <property type="entry name" value="TRANSCRIPTION FACTOR TFIIIB COMPONENT B'' HOMOLOG"/>
    <property type="match status" value="1"/>
</dbReference>
<feature type="compositionally biased region" description="Low complexity" evidence="1">
    <location>
        <begin position="94"/>
        <end position="113"/>
    </location>
</feature>
<dbReference type="InterPro" id="IPR001005">
    <property type="entry name" value="SANT/Myb"/>
</dbReference>
<evidence type="ECO:0000256" key="1">
    <source>
        <dbReference type="SAM" id="MobiDB-lite"/>
    </source>
</evidence>
<evidence type="ECO:0000259" key="3">
    <source>
        <dbReference type="PROSITE" id="PS51293"/>
    </source>
</evidence>
<dbReference type="GO" id="GO:0070898">
    <property type="term" value="P:RNA polymerase III preinitiation complex assembly"/>
    <property type="evidence" value="ECO:0007669"/>
    <property type="project" value="TreeGrafter"/>
</dbReference>
<feature type="compositionally biased region" description="Low complexity" evidence="1">
    <location>
        <begin position="13"/>
        <end position="23"/>
    </location>
</feature>
<evidence type="ECO:0000259" key="2">
    <source>
        <dbReference type="PROSITE" id="PS50090"/>
    </source>
</evidence>
<protein>
    <submittedName>
        <fullName evidence="4">SANT domain-containing protein</fullName>
    </submittedName>
</protein>
<reference evidence="4" key="1">
    <citation type="submission" date="2019-10" db="EMBL/GenBank/DDBJ databases">
        <authorList>
            <person name="Nor Muhammad N."/>
        </authorList>
    </citation>
    <scope>NUCLEOTIDE SEQUENCE</scope>
</reference>
<feature type="compositionally biased region" description="Basic residues" evidence="1">
    <location>
        <begin position="235"/>
        <end position="244"/>
    </location>
</feature>
<dbReference type="InterPro" id="IPR017884">
    <property type="entry name" value="SANT_dom"/>
</dbReference>
<dbReference type="AlphaFoldDB" id="A0A5K1JX65"/>
<accession>A0A5K1JX65</accession>
<dbReference type="PANTHER" id="PTHR22929">
    <property type="entry name" value="RNA POLYMERASE III TRANSCRIPTION INITIATION FACTOR B"/>
    <property type="match status" value="1"/>
</dbReference>